<name>A0A845AHW5_9SPHN</name>
<reference evidence="2 3" key="1">
    <citation type="submission" date="2019-12" db="EMBL/GenBank/DDBJ databases">
        <title>Genomic-based taxomic classification of the family Erythrobacteraceae.</title>
        <authorList>
            <person name="Xu L."/>
        </authorList>
    </citation>
    <scope>NUCLEOTIDE SEQUENCE [LARGE SCALE GENOMIC DNA]</scope>
    <source>
        <strain evidence="2 3">KEMB 9005-328</strain>
    </source>
</reference>
<protein>
    <recommendedName>
        <fullName evidence="4">Tetratricopeptide repeat protein</fullName>
    </recommendedName>
</protein>
<dbReference type="Proteomes" id="UP000439780">
    <property type="component" value="Unassembled WGS sequence"/>
</dbReference>
<dbReference type="EMBL" id="WTYA01000004">
    <property type="protein sequence ID" value="MXP28511.1"/>
    <property type="molecule type" value="Genomic_DNA"/>
</dbReference>
<proteinExistence type="predicted"/>
<evidence type="ECO:0000256" key="1">
    <source>
        <dbReference type="SAM" id="SignalP"/>
    </source>
</evidence>
<dbReference type="AlphaFoldDB" id="A0A845AHW5"/>
<keyword evidence="3" id="KW-1185">Reference proteome</keyword>
<dbReference type="OrthoDB" id="7325958at2"/>
<sequence length="439" mass="46651">MTIFRQQRSNRSFTKVASAFALIAGGAVAATAIATPAAAKEEKQAAKANYSKEFVAAYKPIEPLLKAETPDEAALKAAVPTLTAAVKTDDDRMAAGNTLVQIGQKTKDQALTLQGVEMMLQSGKLPADKVPALNAAAGQLAFQAKDYAKARDYLQKAVDLGYNKDDPQGLIAETYFQQKDIQGGVKYIEDAAAKLKASNQPVPADMLKRGLAMAYNNKLYDQASQMAYLYAETNPTADSWGDAIAINLNGADYSESQVYDLLRLALKVDGMRTANMYKEFIQDGDPRKQPNNVLAAIDAGVASGKLSNTDSFVATSRTTAQQRIQADKKDLAAIAKDAEAPNAKLTTVMTVADAYLDYKRFGEAEALYKKALGMPGVDTGLATTRLGIAQTEQGKTAEAEATFAKTTGKWANIAKLWSLYAAQKGAAPGSAATAPATSS</sequence>
<keyword evidence="1" id="KW-0732">Signal</keyword>
<organism evidence="2 3">
    <name type="scientific">Qipengyuania algicida</name>
    <dbReference type="NCBI Taxonomy" id="1836209"/>
    <lineage>
        <taxon>Bacteria</taxon>
        <taxon>Pseudomonadati</taxon>
        <taxon>Pseudomonadota</taxon>
        <taxon>Alphaproteobacteria</taxon>
        <taxon>Sphingomonadales</taxon>
        <taxon>Erythrobacteraceae</taxon>
        <taxon>Qipengyuania</taxon>
    </lineage>
</organism>
<accession>A0A845AHW5</accession>
<evidence type="ECO:0008006" key="4">
    <source>
        <dbReference type="Google" id="ProtNLM"/>
    </source>
</evidence>
<evidence type="ECO:0000313" key="2">
    <source>
        <dbReference type="EMBL" id="MXP28511.1"/>
    </source>
</evidence>
<dbReference type="SUPFAM" id="SSF48452">
    <property type="entry name" value="TPR-like"/>
    <property type="match status" value="1"/>
</dbReference>
<gene>
    <name evidence="2" type="ORF">GRI58_06710</name>
</gene>
<dbReference type="InterPro" id="IPR011990">
    <property type="entry name" value="TPR-like_helical_dom_sf"/>
</dbReference>
<evidence type="ECO:0000313" key="3">
    <source>
        <dbReference type="Proteomes" id="UP000439780"/>
    </source>
</evidence>
<comment type="caution">
    <text evidence="2">The sequence shown here is derived from an EMBL/GenBank/DDBJ whole genome shotgun (WGS) entry which is preliminary data.</text>
</comment>
<dbReference type="RefSeq" id="WP_160752808.1">
    <property type="nucleotide sequence ID" value="NZ_WTYA01000004.1"/>
</dbReference>
<feature type="signal peptide" evidence="1">
    <location>
        <begin position="1"/>
        <end position="29"/>
    </location>
</feature>
<dbReference type="Gene3D" id="1.25.40.10">
    <property type="entry name" value="Tetratricopeptide repeat domain"/>
    <property type="match status" value="2"/>
</dbReference>
<feature type="chain" id="PRO_5033012549" description="Tetratricopeptide repeat protein" evidence="1">
    <location>
        <begin position="30"/>
        <end position="439"/>
    </location>
</feature>